<organism evidence="8 9">
    <name type="scientific">Nitrospina watsonii</name>
    <dbReference type="NCBI Taxonomy" id="1323948"/>
    <lineage>
        <taxon>Bacteria</taxon>
        <taxon>Pseudomonadati</taxon>
        <taxon>Nitrospinota/Tectimicrobiota group</taxon>
        <taxon>Nitrospinota</taxon>
        <taxon>Nitrospinia</taxon>
        <taxon>Nitrospinales</taxon>
        <taxon>Nitrospinaceae</taxon>
        <taxon>Nitrospina</taxon>
    </lineage>
</organism>
<protein>
    <recommendedName>
        <fullName evidence="5">Polyamine aminopropyltransferase</fullName>
    </recommendedName>
    <alternativeName>
        <fullName evidence="5">Putrescine aminopropyltransferase</fullName>
        <shortName evidence="5">PAPT</shortName>
    </alternativeName>
    <alternativeName>
        <fullName evidence="5">Spermidine synthase</fullName>
        <shortName evidence="5">SPDS</shortName>
        <shortName evidence="5">SPDSY</shortName>
        <ecNumber evidence="5">2.5.1.16</ecNumber>
    </alternativeName>
</protein>
<comment type="similarity">
    <text evidence="1 5">Belongs to the spermidine/spermine synthase family.</text>
</comment>
<evidence type="ECO:0000259" key="7">
    <source>
        <dbReference type="PROSITE" id="PS51006"/>
    </source>
</evidence>
<evidence type="ECO:0000256" key="1">
    <source>
        <dbReference type="ARBA" id="ARBA00007867"/>
    </source>
</evidence>
<evidence type="ECO:0000256" key="5">
    <source>
        <dbReference type="HAMAP-Rule" id="MF_00198"/>
    </source>
</evidence>
<name>A0ABM9HAT9_9BACT</name>
<evidence type="ECO:0000256" key="2">
    <source>
        <dbReference type="ARBA" id="ARBA00022679"/>
    </source>
</evidence>
<feature type="binding site" evidence="5">
    <location>
        <position position="26"/>
    </location>
    <ligand>
        <name>S-methyl-5'-thioadenosine</name>
        <dbReference type="ChEBI" id="CHEBI:17509"/>
    </ligand>
</feature>
<dbReference type="PROSITE" id="PS51006">
    <property type="entry name" value="PABS_2"/>
    <property type="match status" value="1"/>
</dbReference>
<evidence type="ECO:0000313" key="8">
    <source>
        <dbReference type="EMBL" id="CAI2717251.1"/>
    </source>
</evidence>
<comment type="subunit">
    <text evidence="5">Homodimer or homotetramer.</text>
</comment>
<dbReference type="PANTHER" id="PTHR43317:SF1">
    <property type="entry name" value="THERMOSPERMINE SYNTHASE ACAULIS5"/>
    <property type="match status" value="1"/>
</dbReference>
<dbReference type="InterPro" id="IPR029063">
    <property type="entry name" value="SAM-dependent_MTases_sf"/>
</dbReference>
<evidence type="ECO:0000256" key="4">
    <source>
        <dbReference type="ARBA" id="ARBA00023115"/>
    </source>
</evidence>
<evidence type="ECO:0000313" key="9">
    <source>
        <dbReference type="Proteomes" id="UP001157733"/>
    </source>
</evidence>
<keyword evidence="9" id="KW-1185">Reference proteome</keyword>
<comment type="function">
    <text evidence="5">Catalyzes the irreversible transfer of a propylamine group from the amino donor S-adenosylmethioninamine (decarboxy-AdoMet) to putrescine (1,4-diaminobutane) to yield spermidine.</text>
</comment>
<gene>
    <name evidence="5 8" type="primary">speE</name>
    <name evidence="8" type="ORF">NSPWAT_0392</name>
</gene>
<dbReference type="InterPro" id="IPR030374">
    <property type="entry name" value="PABS"/>
</dbReference>
<keyword evidence="3 5" id="KW-0745">Spermidine biosynthesis</keyword>
<evidence type="ECO:0000256" key="6">
    <source>
        <dbReference type="PROSITE-ProRule" id="PRU00354"/>
    </source>
</evidence>
<comment type="catalytic activity">
    <reaction evidence="5">
        <text>S-adenosyl 3-(methylsulfanyl)propylamine + putrescine = S-methyl-5'-thioadenosine + spermidine + H(+)</text>
        <dbReference type="Rhea" id="RHEA:12721"/>
        <dbReference type="ChEBI" id="CHEBI:15378"/>
        <dbReference type="ChEBI" id="CHEBI:17509"/>
        <dbReference type="ChEBI" id="CHEBI:57443"/>
        <dbReference type="ChEBI" id="CHEBI:57834"/>
        <dbReference type="ChEBI" id="CHEBI:326268"/>
        <dbReference type="EC" id="2.5.1.16"/>
    </reaction>
</comment>
<comment type="caution">
    <text evidence="5">Lacks conserved residue(s) required for the propagation of feature annotation.</text>
</comment>
<dbReference type="EMBL" id="OX336137">
    <property type="protein sequence ID" value="CAI2717251.1"/>
    <property type="molecule type" value="Genomic_DNA"/>
</dbReference>
<dbReference type="EC" id="2.5.1.16" evidence="5"/>
<comment type="pathway">
    <text evidence="5">Amine and polyamine biosynthesis; spermidine biosynthesis; spermidine from putrescine: step 1/1.</text>
</comment>
<proteinExistence type="inferred from homology"/>
<dbReference type="NCBIfam" id="NF037959">
    <property type="entry name" value="MFS_SpdSyn"/>
    <property type="match status" value="1"/>
</dbReference>
<feature type="domain" description="PABS" evidence="7">
    <location>
        <begin position="1"/>
        <end position="241"/>
    </location>
</feature>
<reference evidence="8 9" key="1">
    <citation type="submission" date="2022-09" db="EMBL/GenBank/DDBJ databases">
        <authorList>
            <person name="Kop L."/>
        </authorList>
    </citation>
    <scope>NUCLEOTIDE SEQUENCE [LARGE SCALE GENOMIC DNA]</scope>
    <source>
        <strain evidence="8 9">347</strain>
    </source>
</reference>
<dbReference type="PANTHER" id="PTHR43317">
    <property type="entry name" value="THERMOSPERMINE SYNTHASE ACAULIS5"/>
    <property type="match status" value="1"/>
</dbReference>
<dbReference type="SUPFAM" id="SSF53335">
    <property type="entry name" value="S-adenosyl-L-methionine-dependent methyltransferases"/>
    <property type="match status" value="1"/>
</dbReference>
<dbReference type="Proteomes" id="UP001157733">
    <property type="component" value="Chromosome"/>
</dbReference>
<feature type="binding site" evidence="5">
    <location>
        <begin position="136"/>
        <end position="137"/>
    </location>
    <ligand>
        <name>S-methyl-5'-thioadenosine</name>
        <dbReference type="ChEBI" id="CHEBI:17509"/>
    </ligand>
</feature>
<keyword evidence="4 5" id="KW-0620">Polyamine biosynthesis</keyword>
<dbReference type="Gene3D" id="3.40.50.150">
    <property type="entry name" value="Vaccinia Virus protein VP39"/>
    <property type="match status" value="1"/>
</dbReference>
<dbReference type="HAMAP" id="MF_00198">
    <property type="entry name" value="Spermidine_synth"/>
    <property type="match status" value="1"/>
</dbReference>
<dbReference type="Pfam" id="PF01564">
    <property type="entry name" value="Spermine_synth"/>
    <property type="match status" value="1"/>
</dbReference>
<accession>A0ABM9HAT9</accession>
<keyword evidence="2 5" id="KW-0808">Transferase</keyword>
<evidence type="ECO:0000256" key="3">
    <source>
        <dbReference type="ARBA" id="ARBA00023066"/>
    </source>
</evidence>
<feature type="active site" description="Proton acceptor" evidence="5 6">
    <location>
        <position position="156"/>
    </location>
</feature>
<sequence>MGGHEPKRNDLKDDLKVLAHARSRFNDIFVIQSGTLREMWFKGNGEFFLQSRIDMDRPHDLALVYSRLTMAGLLFRAPPKRVLVLGLGGGVLPAALVRWFPGTAVDVVEIDDKVTRLCRRFFHSLDGDRVTVHSEDGRCYLDRVRGRVHYDLVLLDAFKSGSIPFHLKTVEFYQGIRTVMAPDGVMATNLYGPSNVHKASDWKTLTSVFEHLYFFEDEEGRATVAVCTAQTGRMDAATLRQRAAAYPKPQGMDLDLMALADRQVEPVFSQPSARVFVDSIQAGDLQRIIDNNNRLDPVGKIPYTLSSAH</sequence>
<feature type="binding site" evidence="5">
    <location>
        <position position="109"/>
    </location>
    <ligand>
        <name>S-methyl-5'-thioadenosine</name>
        <dbReference type="ChEBI" id="CHEBI:17509"/>
    </ligand>
</feature>
<dbReference type="InterPro" id="IPR001045">
    <property type="entry name" value="Spermi_synthase"/>
</dbReference>